<sequence>MPSSRFRYTFLGRVKEALRPLAARLVTVAPTETMWHVGDIAIVERNHGLVVAGFFFTSLASLAVWLRIVTRAALVRNMGLDDYFICAAMLGTIGFLTALMYQVRYGLGDQVNPAYLEQFLQSLYATIIAYSFTHLSVKFSIVLQCKRIFTEKSAQRVFLSLIVWLTVYGLFCFFSSVLTCVPVAKYWDDSIAGSCIDRSNLHYALAGFNIANDIALLAAPIPYLKGLQIPPRSKIVLMAVFACGGFACIVAIVRLHSLYVNNSAPIDQQPSSVKGVDIAIWSGLEINVAIVCASVPALKPLFVKFFPQIISSLGDSAKRSRGGRSARRSRGGRSAHGSAPRREQGGDDDCRASPLEIKVQQSFEMRAVAANADADADADDDSEKNLVRGSERVWSAACFAGSRSNLDSRMV</sequence>
<evidence type="ECO:0000256" key="3">
    <source>
        <dbReference type="ARBA" id="ARBA00022989"/>
    </source>
</evidence>
<protein>
    <recommendedName>
        <fullName evidence="8">Rhodopsin domain-containing protein</fullName>
    </recommendedName>
</protein>
<feature type="domain" description="Rhodopsin" evidence="8">
    <location>
        <begin position="66"/>
        <end position="303"/>
    </location>
</feature>
<accession>T5ALC1</accession>
<reference evidence="9 10" key="1">
    <citation type="journal article" date="2013" name="Chin. Sci. Bull.">
        <title>Genome survey uncovers the secrets of sex and lifestyle in caterpillar fungus.</title>
        <authorList>
            <person name="Hu X."/>
            <person name="Zhang Y."/>
            <person name="Xiao G."/>
            <person name="Zheng P."/>
            <person name="Xia Y."/>
            <person name="Zhang X."/>
            <person name="St Leger R.J."/>
            <person name="Liu X."/>
            <person name="Wang C."/>
        </authorList>
    </citation>
    <scope>NUCLEOTIDE SEQUENCE [LARGE SCALE GENOMIC DNA]</scope>
    <source>
        <strain evidence="10">Co18 / CGMCC 3.14243</strain>
        <tissue evidence="9">Fruit-body</tissue>
    </source>
</reference>
<dbReference type="eggNOG" id="ENOG502S025">
    <property type="taxonomic scope" value="Eukaryota"/>
</dbReference>
<feature type="transmembrane region" description="Helical" evidence="7">
    <location>
        <begin position="157"/>
        <end position="184"/>
    </location>
</feature>
<comment type="similarity">
    <text evidence="5">Belongs to the SAT4 family.</text>
</comment>
<evidence type="ECO:0000256" key="7">
    <source>
        <dbReference type="SAM" id="Phobius"/>
    </source>
</evidence>
<feature type="region of interest" description="Disordered" evidence="6">
    <location>
        <begin position="315"/>
        <end position="352"/>
    </location>
</feature>
<keyword evidence="3 7" id="KW-1133">Transmembrane helix</keyword>
<dbReference type="PANTHER" id="PTHR33048:SF123">
    <property type="entry name" value="INTEGRAL MEMBRANE PROTEIN"/>
    <property type="match status" value="1"/>
</dbReference>
<name>T5ALC1_OPHSC</name>
<dbReference type="PANTHER" id="PTHR33048">
    <property type="entry name" value="PTH11-LIKE INTEGRAL MEMBRANE PROTEIN (AFU_ORTHOLOGUE AFUA_5G11245)"/>
    <property type="match status" value="1"/>
</dbReference>
<dbReference type="OrthoDB" id="4916771at2759"/>
<feature type="compositionally biased region" description="Basic and acidic residues" evidence="6">
    <location>
        <begin position="340"/>
        <end position="351"/>
    </location>
</feature>
<organism evidence="9 10">
    <name type="scientific">Ophiocordyceps sinensis (strain Co18 / CGMCC 3.14243)</name>
    <name type="common">Yarsagumba caterpillar fungus</name>
    <name type="synonym">Hirsutella sinensis</name>
    <dbReference type="NCBI Taxonomy" id="911162"/>
    <lineage>
        <taxon>Eukaryota</taxon>
        <taxon>Fungi</taxon>
        <taxon>Dikarya</taxon>
        <taxon>Ascomycota</taxon>
        <taxon>Pezizomycotina</taxon>
        <taxon>Sordariomycetes</taxon>
        <taxon>Hypocreomycetidae</taxon>
        <taxon>Hypocreales</taxon>
        <taxon>Ophiocordycipitaceae</taxon>
        <taxon>Ophiocordyceps</taxon>
    </lineage>
</organism>
<keyword evidence="4 7" id="KW-0472">Membrane</keyword>
<evidence type="ECO:0000259" key="8">
    <source>
        <dbReference type="Pfam" id="PF20684"/>
    </source>
</evidence>
<dbReference type="HOGENOM" id="CLU_028200_0_2_1"/>
<dbReference type="InterPro" id="IPR052337">
    <property type="entry name" value="SAT4-like"/>
</dbReference>
<evidence type="ECO:0000313" key="9">
    <source>
        <dbReference type="EMBL" id="EQL02613.1"/>
    </source>
</evidence>
<dbReference type="GO" id="GO:0016020">
    <property type="term" value="C:membrane"/>
    <property type="evidence" value="ECO:0007669"/>
    <property type="project" value="UniProtKB-SubCell"/>
</dbReference>
<keyword evidence="2 7" id="KW-0812">Transmembrane</keyword>
<evidence type="ECO:0000256" key="2">
    <source>
        <dbReference type="ARBA" id="ARBA00022692"/>
    </source>
</evidence>
<dbReference type="Proteomes" id="UP000019374">
    <property type="component" value="Unassembled WGS sequence"/>
</dbReference>
<evidence type="ECO:0000256" key="6">
    <source>
        <dbReference type="SAM" id="MobiDB-lite"/>
    </source>
</evidence>
<feature type="transmembrane region" description="Helical" evidence="7">
    <location>
        <begin position="236"/>
        <end position="258"/>
    </location>
</feature>
<feature type="transmembrane region" description="Helical" evidence="7">
    <location>
        <begin position="49"/>
        <end position="70"/>
    </location>
</feature>
<dbReference type="EMBL" id="KE652292">
    <property type="protein sequence ID" value="EQL02613.1"/>
    <property type="molecule type" value="Genomic_DNA"/>
</dbReference>
<comment type="subcellular location">
    <subcellularLocation>
        <location evidence="1">Membrane</location>
        <topology evidence="1">Multi-pass membrane protein</topology>
    </subcellularLocation>
</comment>
<evidence type="ECO:0000256" key="4">
    <source>
        <dbReference type="ARBA" id="ARBA00023136"/>
    </source>
</evidence>
<feature type="transmembrane region" description="Helical" evidence="7">
    <location>
        <begin position="21"/>
        <end position="43"/>
    </location>
</feature>
<feature type="compositionally biased region" description="Basic residues" evidence="6">
    <location>
        <begin position="319"/>
        <end position="333"/>
    </location>
</feature>
<evidence type="ECO:0000313" key="10">
    <source>
        <dbReference type="Proteomes" id="UP000019374"/>
    </source>
</evidence>
<dbReference type="InterPro" id="IPR049326">
    <property type="entry name" value="Rhodopsin_dom_fungi"/>
</dbReference>
<evidence type="ECO:0000256" key="5">
    <source>
        <dbReference type="ARBA" id="ARBA00038359"/>
    </source>
</evidence>
<evidence type="ECO:0000256" key="1">
    <source>
        <dbReference type="ARBA" id="ARBA00004141"/>
    </source>
</evidence>
<feature type="transmembrane region" description="Helical" evidence="7">
    <location>
        <begin position="82"/>
        <end position="103"/>
    </location>
</feature>
<feature type="transmembrane region" description="Helical" evidence="7">
    <location>
        <begin position="123"/>
        <end position="145"/>
    </location>
</feature>
<dbReference type="AlphaFoldDB" id="T5ALC1"/>
<dbReference type="Pfam" id="PF20684">
    <property type="entry name" value="Fung_rhodopsin"/>
    <property type="match status" value="1"/>
</dbReference>
<proteinExistence type="inferred from homology"/>
<gene>
    <name evidence="9" type="ORF">OCS_01676</name>
</gene>